<evidence type="ECO:0000256" key="2">
    <source>
        <dbReference type="SAM" id="MobiDB-lite"/>
    </source>
</evidence>
<feature type="compositionally biased region" description="Polar residues" evidence="2">
    <location>
        <begin position="91"/>
        <end position="101"/>
    </location>
</feature>
<dbReference type="Proteomes" id="UP000054217">
    <property type="component" value="Unassembled WGS sequence"/>
</dbReference>
<feature type="compositionally biased region" description="Basic residues" evidence="2">
    <location>
        <begin position="9"/>
        <end position="23"/>
    </location>
</feature>
<dbReference type="AlphaFoldDB" id="A0A0C3JCU5"/>
<evidence type="ECO:0000313" key="3">
    <source>
        <dbReference type="EMBL" id="KIO06873.1"/>
    </source>
</evidence>
<feature type="region of interest" description="Disordered" evidence="2">
    <location>
        <begin position="828"/>
        <end position="874"/>
    </location>
</feature>
<sequence>MSEDDRAAKAARAKAMLKKRQQKKSVGGNAALASPPPSRSYTPVPAESTAPAGDGKPERDISDLFNNTEADTSWLESLAKAQVKDSKPESLPSSPQLTPAKTQVLPERATSPSFGTPLSSPRFALRDKDNLHLDVAEQRNITASQSQTNTHRASLNRQVILETETFFVSLCGKLEDLKTEKLLKDEQLRCKALEAELAQAKEASLSMTYNLDALATEKSRLEDLQKASLAEIERLTSKCGESDTLSRTTLSRVQSLEEELQKAISELNESRRATDGLRSHSTRIEAELAEAQGRISDLLAKAAENSQHWQEQDQSRQQTVALLVSEKASLTSSLQRMEAIETELQEKEGLLHSEQAKTQALLERVHDLEVSTAQKGDELGQVLQKEKELTEKCHDQEREIHLRKAELDELQAACDQHQQRVRELEEQIENDDRADRLEVSLKNTQDRADELEFRLSKLKQDHNNLKSERDELESQLRSTTESEAGWEKKYSSLEEEFSTIRVRLDTANNRRSELEEERASLQSQVEFNQNVVRGLQQKLAELAADVSSKDRSLTNLQGELRAAVRRAEESERTQRDLQAEGTRLVQSSEEMRSKIVELTAAKVELLDQIEQLEHDKKSRDTLISKLEIALNEGTEREAEAAMLKRESDHLREKDVTSLQQTVADLQRGYAVLEAELQTSQAAVYTLETERTKMRQVEMRQADLSNRLSAESRRRVEELAQLESELVSQRNIEQEQRNLIDQYRSEIEILRSELMAKDEELESFQKTPVTDDATPSSLDNEMLSALKQQHVLELSSAQSQIRALETAVFEAQDRAHRLQRQIGVLEDQLAQTRTSRATPRPFSPSTSVRPSSRASSGLRRASFGKQSSLVPPSTRSVFDVGLSPETRHKRQVSLSMLKARIESETAANSHTPRVLSPVPQGNEHSLSSVHEEHPWRPQFMDESHIFWCHSCRGDLVIL</sequence>
<feature type="compositionally biased region" description="Polar residues" evidence="2">
    <location>
        <begin position="863"/>
        <end position="874"/>
    </location>
</feature>
<protein>
    <submittedName>
        <fullName evidence="3">Uncharacterized protein</fullName>
    </submittedName>
</protein>
<dbReference type="InParanoid" id="A0A0C3JCU5"/>
<feature type="coiled-coil region" evidence="1">
    <location>
        <begin position="246"/>
        <end position="301"/>
    </location>
</feature>
<dbReference type="HOGENOM" id="CLU_018301_0_0_1"/>
<keyword evidence="1" id="KW-0175">Coiled coil</keyword>
<dbReference type="SUPFAM" id="SSF57997">
    <property type="entry name" value="Tropomyosin"/>
    <property type="match status" value="1"/>
</dbReference>
<feature type="region of interest" description="Disordered" evidence="2">
    <location>
        <begin position="902"/>
        <end position="924"/>
    </location>
</feature>
<feature type="compositionally biased region" description="Polar residues" evidence="2">
    <location>
        <begin position="110"/>
        <end position="119"/>
    </location>
</feature>
<reference evidence="3 4" key="1">
    <citation type="submission" date="2014-04" db="EMBL/GenBank/DDBJ databases">
        <authorList>
            <consortium name="DOE Joint Genome Institute"/>
            <person name="Kuo A."/>
            <person name="Kohler A."/>
            <person name="Costa M.D."/>
            <person name="Nagy L.G."/>
            <person name="Floudas D."/>
            <person name="Copeland A."/>
            <person name="Barry K.W."/>
            <person name="Cichocki N."/>
            <person name="Veneault-Fourrey C."/>
            <person name="LaButti K."/>
            <person name="Lindquist E.A."/>
            <person name="Lipzen A."/>
            <person name="Lundell T."/>
            <person name="Morin E."/>
            <person name="Murat C."/>
            <person name="Sun H."/>
            <person name="Tunlid A."/>
            <person name="Henrissat B."/>
            <person name="Grigoriev I.V."/>
            <person name="Hibbett D.S."/>
            <person name="Martin F."/>
            <person name="Nordberg H.P."/>
            <person name="Cantor M.N."/>
            <person name="Hua S.X."/>
        </authorList>
    </citation>
    <scope>NUCLEOTIDE SEQUENCE [LARGE SCALE GENOMIC DNA]</scope>
    <source>
        <strain evidence="3 4">Marx 270</strain>
    </source>
</reference>
<organism evidence="3 4">
    <name type="scientific">Pisolithus tinctorius Marx 270</name>
    <dbReference type="NCBI Taxonomy" id="870435"/>
    <lineage>
        <taxon>Eukaryota</taxon>
        <taxon>Fungi</taxon>
        <taxon>Dikarya</taxon>
        <taxon>Basidiomycota</taxon>
        <taxon>Agaricomycotina</taxon>
        <taxon>Agaricomycetes</taxon>
        <taxon>Agaricomycetidae</taxon>
        <taxon>Boletales</taxon>
        <taxon>Sclerodermatineae</taxon>
        <taxon>Pisolithaceae</taxon>
        <taxon>Pisolithus</taxon>
    </lineage>
</organism>
<dbReference type="STRING" id="870435.A0A0C3JCU5"/>
<evidence type="ECO:0000313" key="4">
    <source>
        <dbReference type="Proteomes" id="UP000054217"/>
    </source>
</evidence>
<dbReference type="OrthoDB" id="10255630at2759"/>
<feature type="region of interest" description="Disordered" evidence="2">
    <location>
        <begin position="80"/>
        <end position="122"/>
    </location>
</feature>
<feature type="coiled-coil region" evidence="1">
    <location>
        <begin position="337"/>
        <end position="615"/>
    </location>
</feature>
<gene>
    <name evidence="3" type="ORF">M404DRAFT_8564</name>
</gene>
<feature type="compositionally biased region" description="Low complexity" evidence="2">
    <location>
        <begin position="838"/>
        <end position="860"/>
    </location>
</feature>
<proteinExistence type="predicted"/>
<dbReference type="Gene3D" id="1.10.287.1490">
    <property type="match status" value="1"/>
</dbReference>
<accession>A0A0C3JCU5</accession>
<reference evidence="4" key="2">
    <citation type="submission" date="2015-01" db="EMBL/GenBank/DDBJ databases">
        <title>Evolutionary Origins and Diversification of the Mycorrhizal Mutualists.</title>
        <authorList>
            <consortium name="DOE Joint Genome Institute"/>
            <consortium name="Mycorrhizal Genomics Consortium"/>
            <person name="Kohler A."/>
            <person name="Kuo A."/>
            <person name="Nagy L.G."/>
            <person name="Floudas D."/>
            <person name="Copeland A."/>
            <person name="Barry K.W."/>
            <person name="Cichocki N."/>
            <person name="Veneault-Fourrey C."/>
            <person name="LaButti K."/>
            <person name="Lindquist E.A."/>
            <person name="Lipzen A."/>
            <person name="Lundell T."/>
            <person name="Morin E."/>
            <person name="Murat C."/>
            <person name="Riley R."/>
            <person name="Ohm R."/>
            <person name="Sun H."/>
            <person name="Tunlid A."/>
            <person name="Henrissat B."/>
            <person name="Grigoriev I.V."/>
            <person name="Hibbett D.S."/>
            <person name="Martin F."/>
        </authorList>
    </citation>
    <scope>NUCLEOTIDE SEQUENCE [LARGE SCALE GENOMIC DNA]</scope>
    <source>
        <strain evidence="4">Marx 270</strain>
    </source>
</reference>
<name>A0A0C3JCU5_PISTI</name>
<evidence type="ECO:0000256" key="1">
    <source>
        <dbReference type="SAM" id="Coils"/>
    </source>
</evidence>
<feature type="region of interest" description="Disordered" evidence="2">
    <location>
        <begin position="1"/>
        <end position="68"/>
    </location>
</feature>
<keyword evidence="4" id="KW-1185">Reference proteome</keyword>
<dbReference type="EMBL" id="KN831961">
    <property type="protein sequence ID" value="KIO06873.1"/>
    <property type="molecule type" value="Genomic_DNA"/>
</dbReference>